<comment type="caution">
    <text evidence="2">The sequence shown here is derived from an EMBL/GenBank/DDBJ whole genome shotgun (WGS) entry which is preliminary data.</text>
</comment>
<keyword evidence="1" id="KW-1133">Transmembrane helix</keyword>
<feature type="transmembrane region" description="Helical" evidence="1">
    <location>
        <begin position="112"/>
        <end position="131"/>
    </location>
</feature>
<proteinExistence type="predicted"/>
<gene>
    <name evidence="2" type="ORF">F4692_002389</name>
</gene>
<reference evidence="2 3" key="1">
    <citation type="submission" date="2020-07" db="EMBL/GenBank/DDBJ databases">
        <authorList>
            <person name="Partida-Martinez L."/>
            <person name="Huntemann M."/>
            <person name="Clum A."/>
            <person name="Wang J."/>
            <person name="Palaniappan K."/>
            <person name="Ritter S."/>
            <person name="Chen I.-M."/>
            <person name="Stamatis D."/>
            <person name="Reddy T."/>
            <person name="O'Malley R."/>
            <person name="Daum C."/>
            <person name="Shapiro N."/>
            <person name="Ivanova N."/>
            <person name="Kyrpides N."/>
            <person name="Woyke T."/>
        </authorList>
    </citation>
    <scope>NUCLEOTIDE SEQUENCE [LARGE SCALE GENOMIC DNA]</scope>
    <source>
        <strain evidence="2 3">AT2.17</strain>
    </source>
</reference>
<organism evidence="2 3">
    <name type="scientific">Nocardioides cavernae</name>
    <dbReference type="NCBI Taxonomy" id="1921566"/>
    <lineage>
        <taxon>Bacteria</taxon>
        <taxon>Bacillati</taxon>
        <taxon>Actinomycetota</taxon>
        <taxon>Actinomycetes</taxon>
        <taxon>Propionibacteriales</taxon>
        <taxon>Nocardioidaceae</taxon>
        <taxon>Nocardioides</taxon>
    </lineage>
</organism>
<evidence type="ECO:0000313" key="3">
    <source>
        <dbReference type="Proteomes" id="UP000549911"/>
    </source>
</evidence>
<sequence>MSPLASQHRLVAGTLVSGLFFIALALFFVLPLDEAPPVWVLPAQLAAGVAVHVLVEAIGYRPPALDPSLDDDAASAQAMVRHQGAMILRFALIESIAIASIALAFVLPDGGFLTFAGGAVVSLVLMGYHVWPWSRPVGRTADALEARGRRSGLREAFGLSSPGPIQQL</sequence>
<protein>
    <submittedName>
        <fullName evidence="2">Uncharacterized protein</fullName>
    </submittedName>
</protein>
<dbReference type="AlphaFoldDB" id="A0A7Y9KQ18"/>
<keyword evidence="3" id="KW-1185">Reference proteome</keyword>
<evidence type="ECO:0000313" key="2">
    <source>
        <dbReference type="EMBL" id="NYE37256.1"/>
    </source>
</evidence>
<dbReference type="Proteomes" id="UP000549911">
    <property type="component" value="Unassembled WGS sequence"/>
</dbReference>
<feature type="transmembrane region" description="Helical" evidence="1">
    <location>
        <begin position="87"/>
        <end position="106"/>
    </location>
</feature>
<dbReference type="EMBL" id="JACCBW010000002">
    <property type="protein sequence ID" value="NYE37256.1"/>
    <property type="molecule type" value="Genomic_DNA"/>
</dbReference>
<evidence type="ECO:0000256" key="1">
    <source>
        <dbReference type="SAM" id="Phobius"/>
    </source>
</evidence>
<keyword evidence="1" id="KW-0472">Membrane</keyword>
<feature type="transmembrane region" description="Helical" evidence="1">
    <location>
        <begin position="12"/>
        <end position="32"/>
    </location>
</feature>
<accession>A0A7Y9KQ18</accession>
<dbReference type="RefSeq" id="WP_179619822.1">
    <property type="nucleotide sequence ID" value="NZ_JACCBW010000002.1"/>
</dbReference>
<name>A0A7Y9KQ18_9ACTN</name>
<keyword evidence="1" id="KW-0812">Transmembrane</keyword>
<reference evidence="2 3" key="2">
    <citation type="submission" date="2020-08" db="EMBL/GenBank/DDBJ databases">
        <title>The Agave Microbiome: Exploring the role of microbial communities in plant adaptations to desert environments.</title>
        <authorList>
            <person name="Partida-Martinez L.P."/>
        </authorList>
    </citation>
    <scope>NUCLEOTIDE SEQUENCE [LARGE SCALE GENOMIC DNA]</scope>
    <source>
        <strain evidence="2 3">AT2.17</strain>
    </source>
</reference>